<dbReference type="InterPro" id="IPR013094">
    <property type="entry name" value="AB_hydrolase_3"/>
</dbReference>
<evidence type="ECO:0000259" key="2">
    <source>
        <dbReference type="Pfam" id="PF07859"/>
    </source>
</evidence>
<keyword evidence="4" id="KW-1185">Reference proteome</keyword>
<dbReference type="SUPFAM" id="SSF53474">
    <property type="entry name" value="alpha/beta-Hydrolases"/>
    <property type="match status" value="1"/>
</dbReference>
<keyword evidence="1 3" id="KW-0378">Hydrolase</keyword>
<sequence length="355" mass="38818">MDFSAYNGPSEEWLKVQETLPAWTFDISVPPVKLRETVNGGREQLAATNFANISSRLVTTDYTIPTRDGSQIEARSYRPISKPKDEELPVYLYFHGGGFIFGSVASEDALCGQLALNLDIIVLNVNYRHTPEHPFPDAWHDAQDAYAWLHDNMSTVGGDVTKIVVGGISAGGQLTASLTLEQNLGKALTNYPKPAGQILMIPCLAHLETYADGPAKKLKDPSLSSYVANENAPLLPKNVIEFFSDLLKSGTPDPKDTKLNIVGAESEDVKGLPPTVFGICGLDPLRDEALFYAKTVSEARVPTHTTLIKGVPHGFRRWASDIKAGKDWDDVVENGIRWVLEKPKATGNFDIIVKG</sequence>
<dbReference type="InterPro" id="IPR029058">
    <property type="entry name" value="AB_hydrolase_fold"/>
</dbReference>
<evidence type="ECO:0000313" key="3">
    <source>
        <dbReference type="EMBL" id="PSN60215.1"/>
    </source>
</evidence>
<dbReference type="Pfam" id="PF07859">
    <property type="entry name" value="Abhydrolase_3"/>
    <property type="match status" value="1"/>
</dbReference>
<dbReference type="OrthoDB" id="408631at2759"/>
<dbReference type="AlphaFoldDB" id="A0A2T2N442"/>
<dbReference type="Proteomes" id="UP000240883">
    <property type="component" value="Unassembled WGS sequence"/>
</dbReference>
<protein>
    <submittedName>
        <fullName evidence="3">Alpha/beta hydrolase fold-3 domain-containing protein</fullName>
    </submittedName>
</protein>
<dbReference type="Gene3D" id="3.40.50.1820">
    <property type="entry name" value="alpha/beta hydrolase"/>
    <property type="match status" value="1"/>
</dbReference>
<dbReference type="PANTHER" id="PTHR48081">
    <property type="entry name" value="AB HYDROLASE SUPERFAMILY PROTEIN C4A8.06C"/>
    <property type="match status" value="1"/>
</dbReference>
<proteinExistence type="predicted"/>
<evidence type="ECO:0000313" key="4">
    <source>
        <dbReference type="Proteomes" id="UP000240883"/>
    </source>
</evidence>
<reference evidence="3 4" key="1">
    <citation type="journal article" date="2018" name="Front. Microbiol.">
        <title>Genome-Wide Analysis of Corynespora cassiicola Leaf Fall Disease Putative Effectors.</title>
        <authorList>
            <person name="Lopez D."/>
            <person name="Ribeiro S."/>
            <person name="Label P."/>
            <person name="Fumanal B."/>
            <person name="Venisse J.S."/>
            <person name="Kohler A."/>
            <person name="de Oliveira R.R."/>
            <person name="Labutti K."/>
            <person name="Lipzen A."/>
            <person name="Lail K."/>
            <person name="Bauer D."/>
            <person name="Ohm R.A."/>
            <person name="Barry K.W."/>
            <person name="Spatafora J."/>
            <person name="Grigoriev I.V."/>
            <person name="Martin F.M."/>
            <person name="Pujade-Renaud V."/>
        </authorList>
    </citation>
    <scope>NUCLEOTIDE SEQUENCE [LARGE SCALE GENOMIC DNA]</scope>
    <source>
        <strain evidence="3 4">Philippines</strain>
    </source>
</reference>
<dbReference type="STRING" id="1448308.A0A2T2N442"/>
<evidence type="ECO:0000256" key="1">
    <source>
        <dbReference type="ARBA" id="ARBA00022801"/>
    </source>
</evidence>
<feature type="domain" description="Alpha/beta hydrolase fold-3" evidence="2">
    <location>
        <begin position="92"/>
        <end position="315"/>
    </location>
</feature>
<gene>
    <name evidence="3" type="ORF">BS50DRAFT_211661</name>
</gene>
<dbReference type="EMBL" id="KZ678150">
    <property type="protein sequence ID" value="PSN60215.1"/>
    <property type="molecule type" value="Genomic_DNA"/>
</dbReference>
<dbReference type="PANTHER" id="PTHR48081:SF8">
    <property type="entry name" value="ALPHA_BETA HYDROLASE FOLD-3 DOMAIN-CONTAINING PROTEIN-RELATED"/>
    <property type="match status" value="1"/>
</dbReference>
<organism evidence="3 4">
    <name type="scientific">Corynespora cassiicola Philippines</name>
    <dbReference type="NCBI Taxonomy" id="1448308"/>
    <lineage>
        <taxon>Eukaryota</taxon>
        <taxon>Fungi</taxon>
        <taxon>Dikarya</taxon>
        <taxon>Ascomycota</taxon>
        <taxon>Pezizomycotina</taxon>
        <taxon>Dothideomycetes</taxon>
        <taxon>Pleosporomycetidae</taxon>
        <taxon>Pleosporales</taxon>
        <taxon>Corynesporascaceae</taxon>
        <taxon>Corynespora</taxon>
    </lineage>
</organism>
<dbReference type="GO" id="GO:0016787">
    <property type="term" value="F:hydrolase activity"/>
    <property type="evidence" value="ECO:0007669"/>
    <property type="project" value="UniProtKB-KW"/>
</dbReference>
<name>A0A2T2N442_CORCC</name>
<dbReference type="InterPro" id="IPR050300">
    <property type="entry name" value="GDXG_lipolytic_enzyme"/>
</dbReference>
<accession>A0A2T2N442</accession>